<comment type="caution">
    <text evidence="1">The sequence shown here is derived from an EMBL/GenBank/DDBJ whole genome shotgun (WGS) entry which is preliminary data.</text>
</comment>
<organism evidence="1 2">
    <name type="scientific">Rhizophagus irregularis</name>
    <dbReference type="NCBI Taxonomy" id="588596"/>
    <lineage>
        <taxon>Eukaryota</taxon>
        <taxon>Fungi</taxon>
        <taxon>Fungi incertae sedis</taxon>
        <taxon>Mucoromycota</taxon>
        <taxon>Glomeromycotina</taxon>
        <taxon>Glomeromycetes</taxon>
        <taxon>Glomerales</taxon>
        <taxon>Glomeraceae</taxon>
        <taxon>Rhizophagus</taxon>
    </lineage>
</organism>
<dbReference type="VEuPathDB" id="FungiDB:RhiirFUN_026909"/>
<reference evidence="1 2" key="1">
    <citation type="submission" date="2016-04" db="EMBL/GenBank/DDBJ databases">
        <title>Genome analyses suggest a sexual origin of heterokaryosis in a supposedly ancient asexual fungus.</title>
        <authorList>
            <person name="Ropars J."/>
            <person name="Sedzielewska K."/>
            <person name="Noel J."/>
            <person name="Charron P."/>
            <person name="Farinelli L."/>
            <person name="Marton T."/>
            <person name="Kruger M."/>
            <person name="Pelin A."/>
            <person name="Brachmann A."/>
            <person name="Corradi N."/>
        </authorList>
    </citation>
    <scope>NUCLEOTIDE SEQUENCE [LARGE SCALE GENOMIC DNA]</scope>
    <source>
        <strain evidence="1 2">A5</strain>
    </source>
</reference>
<sequence>MHSDFQILCHDNHNKNHVLTSVLTSVFCGLNSLIGIDLSSLWNMDVLTSVLCGLDSLIGINLSSLWIGLFDQYQLQFLIDWTL</sequence>
<dbReference type="Proteomes" id="UP000232722">
    <property type="component" value="Unassembled WGS sequence"/>
</dbReference>
<name>A0A2N0NIQ6_9GLOM</name>
<reference evidence="1 2" key="2">
    <citation type="submission" date="2017-09" db="EMBL/GenBank/DDBJ databases">
        <title>Extensive intraspecific genome diversity in a model arbuscular mycorrhizal fungus.</title>
        <authorList>
            <person name="Chen E.C."/>
            <person name="Morin E."/>
            <person name="Beaudet D."/>
            <person name="Noel J."/>
            <person name="Ndikumana S."/>
            <person name="Charron P."/>
            <person name="St-Onge C."/>
            <person name="Giorgi J."/>
            <person name="Grigoriev I.V."/>
            <person name="Roux C."/>
            <person name="Martin F.M."/>
            <person name="Corradi N."/>
        </authorList>
    </citation>
    <scope>NUCLEOTIDE SEQUENCE [LARGE SCALE GENOMIC DNA]</scope>
    <source>
        <strain evidence="1 2">A5</strain>
    </source>
</reference>
<gene>
    <name evidence="1" type="ORF">RhiirA5_438734</name>
</gene>
<evidence type="ECO:0000313" key="1">
    <source>
        <dbReference type="EMBL" id="PKB94457.1"/>
    </source>
</evidence>
<evidence type="ECO:0000313" key="2">
    <source>
        <dbReference type="Proteomes" id="UP000232722"/>
    </source>
</evidence>
<proteinExistence type="predicted"/>
<protein>
    <submittedName>
        <fullName evidence="1">Uncharacterized protein</fullName>
    </submittedName>
</protein>
<dbReference type="AlphaFoldDB" id="A0A2N0NIQ6"/>
<accession>A0A2N0NIQ6</accession>
<dbReference type="EMBL" id="LLXJ01006038">
    <property type="protein sequence ID" value="PKB94457.1"/>
    <property type="molecule type" value="Genomic_DNA"/>
</dbReference>